<evidence type="ECO:0000313" key="9">
    <source>
        <dbReference type="EMBL" id="WGW02213.1"/>
    </source>
</evidence>
<evidence type="ECO:0000256" key="4">
    <source>
        <dbReference type="ARBA" id="ARBA00023239"/>
    </source>
</evidence>
<name>A0ABY8QDX5_9RHOB</name>
<dbReference type="EMBL" id="CP124616">
    <property type="protein sequence ID" value="WGW02213.1"/>
    <property type="molecule type" value="Genomic_DNA"/>
</dbReference>
<evidence type="ECO:0000256" key="7">
    <source>
        <dbReference type="ARBA" id="ARBA00049127"/>
    </source>
</evidence>
<dbReference type="Gene3D" id="3.20.20.10">
    <property type="entry name" value="Alanine racemase"/>
    <property type="match status" value="1"/>
</dbReference>
<comment type="similarity">
    <text evidence="2">Belongs to the Orn/Lys/Arg decarboxylase class-II family.</text>
</comment>
<comment type="catalytic activity">
    <reaction evidence="7">
        <text>L-ornithine + H(+) = putrescine + CO2</text>
        <dbReference type="Rhea" id="RHEA:22964"/>
        <dbReference type="ChEBI" id="CHEBI:15378"/>
        <dbReference type="ChEBI" id="CHEBI:16526"/>
        <dbReference type="ChEBI" id="CHEBI:46911"/>
        <dbReference type="ChEBI" id="CHEBI:326268"/>
        <dbReference type="EC" id="4.1.1.17"/>
    </reaction>
</comment>
<dbReference type="SUPFAM" id="SSF51419">
    <property type="entry name" value="PLP-binding barrel"/>
    <property type="match status" value="1"/>
</dbReference>
<evidence type="ECO:0000256" key="6">
    <source>
        <dbReference type="ARBA" id="ARBA00034138"/>
    </source>
</evidence>
<feature type="domain" description="Orn/DAP/Arg decarboxylase 2 N-terminal" evidence="8">
    <location>
        <begin position="41"/>
        <end position="267"/>
    </location>
</feature>
<dbReference type="InterPro" id="IPR029066">
    <property type="entry name" value="PLP-binding_barrel"/>
</dbReference>
<accession>A0ABY8QDX5</accession>
<evidence type="ECO:0000259" key="8">
    <source>
        <dbReference type="Pfam" id="PF02784"/>
    </source>
</evidence>
<dbReference type="PANTHER" id="PTHR11482:SF6">
    <property type="entry name" value="ORNITHINE DECARBOXYLASE 1-RELATED"/>
    <property type="match status" value="1"/>
</dbReference>
<dbReference type="Gene3D" id="2.40.37.10">
    <property type="entry name" value="Lyase, Ornithine Decarboxylase, Chain A, domain 1"/>
    <property type="match status" value="1"/>
</dbReference>
<evidence type="ECO:0000313" key="10">
    <source>
        <dbReference type="Proteomes" id="UP001241605"/>
    </source>
</evidence>
<keyword evidence="10" id="KW-1185">Reference proteome</keyword>
<dbReference type="RefSeq" id="WP_282298844.1">
    <property type="nucleotide sequence ID" value="NZ_CP124616.1"/>
</dbReference>
<dbReference type="InterPro" id="IPR022644">
    <property type="entry name" value="De-COase2_N"/>
</dbReference>
<evidence type="ECO:0000256" key="1">
    <source>
        <dbReference type="ARBA" id="ARBA00001933"/>
    </source>
</evidence>
<dbReference type="SUPFAM" id="SSF50621">
    <property type="entry name" value="Alanine racemase C-terminal domain-like"/>
    <property type="match status" value="1"/>
</dbReference>
<comment type="pathway">
    <text evidence="5">Amine and polyamine biosynthesis; putrescine biosynthesis via L-ornithine pathway; putrescine from L-ornithine: step 1/1.</text>
</comment>
<proteinExistence type="inferred from homology"/>
<dbReference type="Pfam" id="PF02784">
    <property type="entry name" value="Orn_Arg_deC_N"/>
    <property type="match status" value="1"/>
</dbReference>
<evidence type="ECO:0000256" key="3">
    <source>
        <dbReference type="ARBA" id="ARBA00022898"/>
    </source>
</evidence>
<protein>
    <recommendedName>
        <fullName evidence="6">ornithine decarboxylase</fullName>
        <ecNumber evidence="6">4.1.1.17</ecNumber>
    </recommendedName>
</protein>
<dbReference type="PROSITE" id="PS00878">
    <property type="entry name" value="ODR_DC_2_1"/>
    <property type="match status" value="1"/>
</dbReference>
<evidence type="ECO:0000256" key="2">
    <source>
        <dbReference type="ARBA" id="ARBA00008872"/>
    </source>
</evidence>
<dbReference type="InterPro" id="IPR002433">
    <property type="entry name" value="Orn_de-COase"/>
</dbReference>
<dbReference type="CDD" id="cd00622">
    <property type="entry name" value="PLPDE_III_ODC"/>
    <property type="match status" value="1"/>
</dbReference>
<keyword evidence="4" id="KW-0456">Lyase</keyword>
<dbReference type="InterPro" id="IPR000183">
    <property type="entry name" value="Orn/DAP/Arg_de-COase"/>
</dbReference>
<organism evidence="9 10">
    <name type="scientific">Tropicibacter oceani</name>
    <dbReference type="NCBI Taxonomy" id="3058420"/>
    <lineage>
        <taxon>Bacteria</taxon>
        <taxon>Pseudomonadati</taxon>
        <taxon>Pseudomonadota</taxon>
        <taxon>Alphaproteobacteria</taxon>
        <taxon>Rhodobacterales</taxon>
        <taxon>Roseobacteraceae</taxon>
        <taxon>Tropicibacter</taxon>
    </lineage>
</organism>
<dbReference type="PRINTS" id="PR01182">
    <property type="entry name" value="ORNDCRBXLASE"/>
</dbReference>
<dbReference type="EC" id="4.1.1.17" evidence="6"/>
<dbReference type="InterPro" id="IPR022653">
    <property type="entry name" value="De-COase2_pyr-phos_BS"/>
</dbReference>
<dbReference type="PANTHER" id="PTHR11482">
    <property type="entry name" value="ARGININE/DIAMINOPIMELATE/ORNITHINE DECARBOXYLASE"/>
    <property type="match status" value="1"/>
</dbReference>
<keyword evidence="3" id="KW-0663">Pyridoxal phosphate</keyword>
<gene>
    <name evidence="9" type="ORF">QF118_09575</name>
</gene>
<sequence>MSKEQEARTMGFHSDIATTPADWLVRHQPDDPVFFFSPDTLRQTLSRFQTGFPGEVTYAVKANPGTEVLATLADHGMQAFDVASCAEMAQVRAAHPGARLHYHNPVRSRQEIDSARAFGITSWSIDRISELDKLGPIEGQEIAVRLKLPVAGAAYDFGSKFGADPQTAVALLRCVQDRGGRASMTFHPGTQCDDPAPWVHYIKACADIAAGAGTALHRLNVGGGFAAHRGQCAPDLTRVFDAIGQASRASFVAPPRLVCEPGRAMIADAYTLALRVKAVSDDTVFLNDGLYGSLMEWRDLPPPDRMHAFSADGQPRVGAQSPRHVFGPTCDSLDRLPVPLPLPQDLQAEDYLVIDGMGAYANCLATAFNGYGTARIVPHQAQSPQMTGHWRDVF</sequence>
<dbReference type="Proteomes" id="UP001241605">
    <property type="component" value="Chromosome"/>
</dbReference>
<dbReference type="InterPro" id="IPR009006">
    <property type="entry name" value="Ala_racemase/Decarboxylase_C"/>
</dbReference>
<reference evidence="9 10" key="1">
    <citation type="submission" date="2023-05" db="EMBL/GenBank/DDBJ databases">
        <title>YMD87, complete Genome.</title>
        <authorList>
            <person name="Zhang J."/>
            <person name="Xu X."/>
        </authorList>
    </citation>
    <scope>NUCLEOTIDE SEQUENCE [LARGE SCALE GENOMIC DNA]</scope>
    <source>
        <strain evidence="9 10">YMD87</strain>
    </source>
</reference>
<dbReference type="PRINTS" id="PR01179">
    <property type="entry name" value="ODADCRBXLASE"/>
</dbReference>
<comment type="cofactor">
    <cofactor evidence="1">
        <name>pyridoxal 5'-phosphate</name>
        <dbReference type="ChEBI" id="CHEBI:597326"/>
    </cofactor>
</comment>
<evidence type="ECO:0000256" key="5">
    <source>
        <dbReference type="ARBA" id="ARBA00034115"/>
    </source>
</evidence>